<dbReference type="InterPro" id="IPR002018">
    <property type="entry name" value="CarbesteraseB"/>
</dbReference>
<dbReference type="PATRIC" id="fig|1096930.3.peg.1804"/>
<dbReference type="Proteomes" id="UP000015527">
    <property type="component" value="Unassembled WGS sequence"/>
</dbReference>
<gene>
    <name evidence="5" type="ORF">L284_09110</name>
</gene>
<dbReference type="InterPro" id="IPR029058">
    <property type="entry name" value="AB_hydrolase_fold"/>
</dbReference>
<sequence length="368" mass="39400">MSINYRLGFLGAMASPEARATGGDFGLQDQIAALRWVKRNIGAFGGDPARVTISGQSAGAFSVHYLILSQQARGLFSRAILQSGVGLGVHLDLALAPRDVAERSAGAFLAAAGVKTLDEARKLSLDELSTAFAKVGGRPGSTDGARIGPYADGVVLPLDPAAAFRAGRYNDTPVMIGLTADEGSGLNPHYRSTDAALYKAFLARRFGALAPAVEEFYPAKEGESALPALTRDCGLAMMADWTRTREKTTRFPAFAYMWTHVEPGPESARYGAFHTSEVPYAFGTLDKAPDRPIAAVDWRLADMMQGYWVNFVKSGNPNGKGLPKWLPFGRDNHVEELGDRVGVYPRLDPAKNALLLKHAEGGGNLLAF</sequence>
<dbReference type="EC" id="3.1.1.-" evidence="3"/>
<dbReference type="EMBL" id="ATHL01000064">
    <property type="protein sequence ID" value="EQB16843.1"/>
    <property type="molecule type" value="Genomic_DNA"/>
</dbReference>
<dbReference type="SUPFAM" id="SSF53474">
    <property type="entry name" value="alpha/beta-Hydrolases"/>
    <property type="match status" value="1"/>
</dbReference>
<evidence type="ECO:0000256" key="2">
    <source>
        <dbReference type="ARBA" id="ARBA00022801"/>
    </source>
</evidence>
<evidence type="ECO:0000259" key="4">
    <source>
        <dbReference type="Pfam" id="PF00135"/>
    </source>
</evidence>
<dbReference type="eggNOG" id="COG2272">
    <property type="taxonomic scope" value="Bacteria"/>
</dbReference>
<evidence type="ECO:0000256" key="1">
    <source>
        <dbReference type="ARBA" id="ARBA00005964"/>
    </source>
</evidence>
<reference evidence="5 6" key="1">
    <citation type="journal article" date="2013" name="Genome Announc.">
        <title>Genome Sequence of Novosphingobium lindaniclasticum LE124T, Isolated from a Hexachlorocyclohexane Dumpsite.</title>
        <authorList>
            <person name="Saxena A."/>
            <person name="Nayyar N."/>
            <person name="Sangwan N."/>
            <person name="Kumari R."/>
            <person name="Khurana J.P."/>
            <person name="Lal R."/>
        </authorList>
    </citation>
    <scope>NUCLEOTIDE SEQUENCE [LARGE SCALE GENOMIC DNA]</scope>
    <source>
        <strain evidence="5 6">LE124</strain>
    </source>
</reference>
<protein>
    <recommendedName>
        <fullName evidence="3">Carboxylic ester hydrolase</fullName>
        <ecNumber evidence="3">3.1.1.-</ecNumber>
    </recommendedName>
</protein>
<dbReference type="InterPro" id="IPR019826">
    <property type="entry name" value="Carboxylesterase_B_AS"/>
</dbReference>
<dbReference type="AlphaFoldDB" id="T0HXN9"/>
<dbReference type="GO" id="GO:0016787">
    <property type="term" value="F:hydrolase activity"/>
    <property type="evidence" value="ECO:0007669"/>
    <property type="project" value="UniProtKB-KW"/>
</dbReference>
<evidence type="ECO:0000256" key="3">
    <source>
        <dbReference type="RuleBase" id="RU361235"/>
    </source>
</evidence>
<comment type="similarity">
    <text evidence="1 3">Belongs to the type-B carboxylesterase/lipase family.</text>
</comment>
<evidence type="ECO:0000313" key="6">
    <source>
        <dbReference type="Proteomes" id="UP000015527"/>
    </source>
</evidence>
<organism evidence="5 6">
    <name type="scientific">Novosphingobium lindaniclasticum LE124</name>
    <dbReference type="NCBI Taxonomy" id="1096930"/>
    <lineage>
        <taxon>Bacteria</taxon>
        <taxon>Pseudomonadati</taxon>
        <taxon>Pseudomonadota</taxon>
        <taxon>Alphaproteobacteria</taxon>
        <taxon>Sphingomonadales</taxon>
        <taxon>Sphingomonadaceae</taxon>
        <taxon>Novosphingobium</taxon>
    </lineage>
</organism>
<accession>T0HXN9</accession>
<keyword evidence="2 3" id="KW-0378">Hydrolase</keyword>
<dbReference type="PROSITE" id="PS00122">
    <property type="entry name" value="CARBOXYLESTERASE_B_1"/>
    <property type="match status" value="1"/>
</dbReference>
<evidence type="ECO:0000313" key="5">
    <source>
        <dbReference type="EMBL" id="EQB16843.1"/>
    </source>
</evidence>
<dbReference type="Pfam" id="PF00135">
    <property type="entry name" value="COesterase"/>
    <property type="match status" value="1"/>
</dbReference>
<keyword evidence="6" id="KW-1185">Reference proteome</keyword>
<dbReference type="PANTHER" id="PTHR11559">
    <property type="entry name" value="CARBOXYLESTERASE"/>
    <property type="match status" value="1"/>
</dbReference>
<dbReference type="Gene3D" id="3.40.50.1820">
    <property type="entry name" value="alpha/beta hydrolase"/>
    <property type="match status" value="1"/>
</dbReference>
<feature type="domain" description="Carboxylesterase type B" evidence="4">
    <location>
        <begin position="2"/>
        <end position="332"/>
    </location>
</feature>
<proteinExistence type="inferred from homology"/>
<dbReference type="InterPro" id="IPR050309">
    <property type="entry name" value="Type-B_Carboxylest/Lipase"/>
</dbReference>
<comment type="caution">
    <text evidence="5">The sequence shown here is derived from an EMBL/GenBank/DDBJ whole genome shotgun (WGS) entry which is preliminary data.</text>
</comment>
<name>T0HXN9_9SPHN</name>